<evidence type="ECO:0000256" key="2">
    <source>
        <dbReference type="PROSITE-ProRule" id="PRU00708"/>
    </source>
</evidence>
<dbReference type="AlphaFoldDB" id="A0AA88V8I7"/>
<dbReference type="InterPro" id="IPR046960">
    <property type="entry name" value="PPR_At4g14850-like_plant"/>
</dbReference>
<dbReference type="EMBL" id="JAVXUP010002442">
    <property type="protein sequence ID" value="KAK3003278.1"/>
    <property type="molecule type" value="Genomic_DNA"/>
</dbReference>
<dbReference type="FunFam" id="1.25.40.10:FF:000242">
    <property type="entry name" value="Pentatricopeptide repeat-containing protein"/>
    <property type="match status" value="1"/>
</dbReference>
<gene>
    <name evidence="4" type="ORF">RJ639_019253</name>
</gene>
<evidence type="ECO:0000313" key="4">
    <source>
        <dbReference type="EMBL" id="KAK3003278.1"/>
    </source>
</evidence>
<evidence type="ECO:0000256" key="1">
    <source>
        <dbReference type="ARBA" id="ARBA00022737"/>
    </source>
</evidence>
<accession>A0AA88V8I7</accession>
<evidence type="ECO:0008006" key="6">
    <source>
        <dbReference type="Google" id="ProtNLM"/>
    </source>
</evidence>
<dbReference type="NCBIfam" id="TIGR00756">
    <property type="entry name" value="PPR"/>
    <property type="match status" value="4"/>
</dbReference>
<dbReference type="Pfam" id="PF13041">
    <property type="entry name" value="PPR_2"/>
    <property type="match status" value="1"/>
</dbReference>
<feature type="repeat" description="PPR" evidence="2">
    <location>
        <begin position="198"/>
        <end position="232"/>
    </location>
</feature>
<keyword evidence="1" id="KW-0677">Repeat</keyword>
<comment type="caution">
    <text evidence="4">The sequence shown here is derived from an EMBL/GenBank/DDBJ whole genome shotgun (WGS) entry which is preliminary data.</text>
</comment>
<reference evidence="4" key="1">
    <citation type="submission" date="2022-12" db="EMBL/GenBank/DDBJ databases">
        <title>Draft genome assemblies for two species of Escallonia (Escalloniales).</title>
        <authorList>
            <person name="Chanderbali A."/>
            <person name="Dervinis C."/>
            <person name="Anghel I."/>
            <person name="Soltis D."/>
            <person name="Soltis P."/>
            <person name="Zapata F."/>
        </authorList>
    </citation>
    <scope>NUCLEOTIDE SEQUENCE</scope>
    <source>
        <strain evidence="4">UCBG64.0493</strain>
        <tissue evidence="4">Leaf</tissue>
    </source>
</reference>
<dbReference type="Proteomes" id="UP001188597">
    <property type="component" value="Unassembled WGS sequence"/>
</dbReference>
<dbReference type="InterPro" id="IPR011990">
    <property type="entry name" value="TPR-like_helical_dom_sf"/>
</dbReference>
<feature type="repeat" description="PPR" evidence="2">
    <location>
        <begin position="99"/>
        <end position="129"/>
    </location>
</feature>
<evidence type="ECO:0000256" key="3">
    <source>
        <dbReference type="SAM" id="MobiDB-lite"/>
    </source>
</evidence>
<organism evidence="4 5">
    <name type="scientific">Escallonia herrerae</name>
    <dbReference type="NCBI Taxonomy" id="1293975"/>
    <lineage>
        <taxon>Eukaryota</taxon>
        <taxon>Viridiplantae</taxon>
        <taxon>Streptophyta</taxon>
        <taxon>Embryophyta</taxon>
        <taxon>Tracheophyta</taxon>
        <taxon>Spermatophyta</taxon>
        <taxon>Magnoliopsida</taxon>
        <taxon>eudicotyledons</taxon>
        <taxon>Gunneridae</taxon>
        <taxon>Pentapetalae</taxon>
        <taxon>asterids</taxon>
        <taxon>campanulids</taxon>
        <taxon>Escalloniales</taxon>
        <taxon>Escalloniaceae</taxon>
        <taxon>Escallonia</taxon>
    </lineage>
</organism>
<proteinExistence type="predicted"/>
<dbReference type="InterPro" id="IPR002885">
    <property type="entry name" value="PPR_rpt"/>
</dbReference>
<dbReference type="GO" id="GO:0003723">
    <property type="term" value="F:RNA binding"/>
    <property type="evidence" value="ECO:0007669"/>
    <property type="project" value="InterPro"/>
</dbReference>
<name>A0AA88V8I7_9ASTE</name>
<dbReference type="PANTHER" id="PTHR47926:SF402">
    <property type="entry name" value="TETRATRICOPEPTIDE-LIKE HELICAL DOMAIN SUPERFAMILY, DYW DOMAIN-CONTAINING PROTEIN"/>
    <property type="match status" value="1"/>
</dbReference>
<protein>
    <recommendedName>
        <fullName evidence="6">Pentatricopeptide repeat-containing protein</fullName>
    </recommendedName>
</protein>
<dbReference type="FunFam" id="1.25.40.10:FF:000344">
    <property type="entry name" value="Pentatricopeptide repeat-containing protein"/>
    <property type="match status" value="1"/>
</dbReference>
<keyword evidence="5" id="KW-1185">Reference proteome</keyword>
<sequence>MYNTIIRGFLRSQLTRNCLLLYSQMLQDSVTLNKFTFPPVIRACSVSNAVEEGEQVHAHVLKFGLQSDGFSQNNLIYMYVNFLCLEEARRIFDNNPKRDVVSWITLISGYSRLGCVDQAREFFELMPVTERSSVSWNAMIAAYVQSNRFHEALAMFGRMRSEEVVLDKDVAATISDMYCKCGCLDKAFDVFNGLPTEGVSSWNCMIGGLAMHGKGEAAIVLLKNMEREAVAPDYVTFVNVLSACAHSGLIEEGRHYFHHMTEVYGVEPGKEHFGCMVDLLGRAGKLEEARMLIDEMPMSPEGEGEGDDSASAANKGVRRLGGG</sequence>
<dbReference type="Gene3D" id="1.25.40.10">
    <property type="entry name" value="Tetratricopeptide repeat domain"/>
    <property type="match status" value="2"/>
</dbReference>
<dbReference type="PROSITE" id="PS51375">
    <property type="entry name" value="PPR"/>
    <property type="match status" value="3"/>
</dbReference>
<dbReference type="Pfam" id="PF01535">
    <property type="entry name" value="PPR"/>
    <property type="match status" value="5"/>
</dbReference>
<evidence type="ECO:0000313" key="5">
    <source>
        <dbReference type="Proteomes" id="UP001188597"/>
    </source>
</evidence>
<dbReference type="GO" id="GO:0009451">
    <property type="term" value="P:RNA modification"/>
    <property type="evidence" value="ECO:0007669"/>
    <property type="project" value="InterPro"/>
</dbReference>
<feature type="repeat" description="PPR" evidence="2">
    <location>
        <begin position="132"/>
        <end position="166"/>
    </location>
</feature>
<dbReference type="PANTHER" id="PTHR47926">
    <property type="entry name" value="PENTATRICOPEPTIDE REPEAT-CONTAINING PROTEIN"/>
    <property type="match status" value="1"/>
</dbReference>
<feature type="region of interest" description="Disordered" evidence="3">
    <location>
        <begin position="297"/>
        <end position="323"/>
    </location>
</feature>